<dbReference type="Proteomes" id="UP000193642">
    <property type="component" value="Unassembled WGS sequence"/>
</dbReference>
<dbReference type="AlphaFoldDB" id="A0A1Y2CIX2"/>
<name>A0A1Y2CIX2_9FUNG</name>
<reference evidence="1 2" key="1">
    <citation type="submission" date="2016-07" db="EMBL/GenBank/DDBJ databases">
        <title>Pervasive Adenine N6-methylation of Active Genes in Fungi.</title>
        <authorList>
            <consortium name="DOE Joint Genome Institute"/>
            <person name="Mondo S.J."/>
            <person name="Dannebaum R.O."/>
            <person name="Kuo R.C."/>
            <person name="Labutti K."/>
            <person name="Haridas S."/>
            <person name="Kuo A."/>
            <person name="Salamov A."/>
            <person name="Ahrendt S.R."/>
            <person name="Lipzen A."/>
            <person name="Sullivan W."/>
            <person name="Andreopoulos W.B."/>
            <person name="Clum A."/>
            <person name="Lindquist E."/>
            <person name="Daum C."/>
            <person name="Ramamoorthy G.K."/>
            <person name="Gryganskyi A."/>
            <person name="Culley D."/>
            <person name="Magnuson J.K."/>
            <person name="James T.Y."/>
            <person name="O'Malley M.A."/>
            <person name="Stajich J.E."/>
            <person name="Spatafora J.W."/>
            <person name="Visel A."/>
            <person name="Grigoriev I.V."/>
        </authorList>
    </citation>
    <scope>NUCLEOTIDE SEQUENCE [LARGE SCALE GENOMIC DNA]</scope>
    <source>
        <strain evidence="1 2">JEL800</strain>
    </source>
</reference>
<feature type="non-terminal residue" evidence="1">
    <location>
        <position position="52"/>
    </location>
</feature>
<proteinExistence type="predicted"/>
<gene>
    <name evidence="1" type="ORF">BCR33DRAFT_715376</name>
</gene>
<evidence type="ECO:0000313" key="2">
    <source>
        <dbReference type="Proteomes" id="UP000193642"/>
    </source>
</evidence>
<accession>A0A1Y2CIX2</accession>
<keyword evidence="2" id="KW-1185">Reference proteome</keyword>
<evidence type="ECO:0000313" key="1">
    <source>
        <dbReference type="EMBL" id="ORY46988.1"/>
    </source>
</evidence>
<organism evidence="1 2">
    <name type="scientific">Rhizoclosmatium globosum</name>
    <dbReference type="NCBI Taxonomy" id="329046"/>
    <lineage>
        <taxon>Eukaryota</taxon>
        <taxon>Fungi</taxon>
        <taxon>Fungi incertae sedis</taxon>
        <taxon>Chytridiomycota</taxon>
        <taxon>Chytridiomycota incertae sedis</taxon>
        <taxon>Chytridiomycetes</taxon>
        <taxon>Chytridiales</taxon>
        <taxon>Chytriomycetaceae</taxon>
        <taxon>Rhizoclosmatium</taxon>
    </lineage>
</organism>
<protein>
    <submittedName>
        <fullName evidence="1">Uncharacterized protein</fullName>
    </submittedName>
</protein>
<dbReference type="EMBL" id="MCGO01000015">
    <property type="protein sequence ID" value="ORY46988.1"/>
    <property type="molecule type" value="Genomic_DNA"/>
</dbReference>
<comment type="caution">
    <text evidence="1">The sequence shown here is derived from an EMBL/GenBank/DDBJ whole genome shotgun (WGS) entry which is preliminary data.</text>
</comment>
<sequence>MEGDFRFAPNAQHTTNFRFTDDTPVSHLCLERETSLTKLGAWNFVFGQTFFE</sequence>